<dbReference type="InterPro" id="IPR052517">
    <property type="entry name" value="GlcG_carb_metab_protein"/>
</dbReference>
<dbReference type="HOGENOM" id="CLU_103773_2_2_0"/>
<feature type="signal peptide" evidence="1">
    <location>
        <begin position="1"/>
        <end position="21"/>
    </location>
</feature>
<dbReference type="eggNOG" id="COG3193">
    <property type="taxonomic scope" value="Bacteria"/>
</dbReference>
<dbReference type="Pfam" id="PF03928">
    <property type="entry name" value="HbpS-like"/>
    <property type="match status" value="1"/>
</dbReference>
<proteinExistence type="predicted"/>
<organism evidence="2 3">
    <name type="scientific">Phycisphaera mikurensis (strain NBRC 102666 / KCTC 22515 / FYK2301M01)</name>
    <dbReference type="NCBI Taxonomy" id="1142394"/>
    <lineage>
        <taxon>Bacteria</taxon>
        <taxon>Pseudomonadati</taxon>
        <taxon>Planctomycetota</taxon>
        <taxon>Phycisphaerae</taxon>
        <taxon>Phycisphaerales</taxon>
        <taxon>Phycisphaeraceae</taxon>
        <taxon>Phycisphaera</taxon>
    </lineage>
</organism>
<evidence type="ECO:0000256" key="1">
    <source>
        <dbReference type="SAM" id="SignalP"/>
    </source>
</evidence>
<dbReference type="PANTHER" id="PTHR34309:SF1">
    <property type="entry name" value="PROTEIN GLCG"/>
    <property type="match status" value="1"/>
</dbReference>
<dbReference type="PATRIC" id="fig|1142394.8.peg.111"/>
<dbReference type="KEGG" id="phm:PSMK_01100"/>
<dbReference type="InterPro" id="IPR038084">
    <property type="entry name" value="PduO/GlcC-like_sf"/>
</dbReference>
<keyword evidence="1" id="KW-0732">Signal</keyword>
<dbReference type="OrthoDB" id="9778896at2"/>
<gene>
    <name evidence="2" type="ordered locus">PSMK_01100</name>
</gene>
<dbReference type="SUPFAM" id="SSF143744">
    <property type="entry name" value="GlcG-like"/>
    <property type="match status" value="1"/>
</dbReference>
<reference evidence="2 3" key="1">
    <citation type="submission" date="2012-02" db="EMBL/GenBank/DDBJ databases">
        <title>Complete genome sequence of Phycisphaera mikurensis NBRC 102666.</title>
        <authorList>
            <person name="Ankai A."/>
            <person name="Hosoyama A."/>
            <person name="Terui Y."/>
            <person name="Sekine M."/>
            <person name="Fukai R."/>
            <person name="Kato Y."/>
            <person name="Nakamura S."/>
            <person name="Yamada-Narita S."/>
            <person name="Kawakoshi A."/>
            <person name="Fukunaga Y."/>
            <person name="Yamazaki S."/>
            <person name="Fujita N."/>
        </authorList>
    </citation>
    <scope>NUCLEOTIDE SEQUENCE [LARGE SCALE GENOMIC DNA]</scope>
    <source>
        <strain evidence="3">NBRC 102666 / KCTC 22515 / FYK2301M01</strain>
    </source>
</reference>
<protein>
    <recommendedName>
        <fullName evidence="4">Heme-binding protein</fullName>
    </recommendedName>
</protein>
<evidence type="ECO:0008006" key="4">
    <source>
        <dbReference type="Google" id="ProtNLM"/>
    </source>
</evidence>
<feature type="chain" id="PRO_5003628999" description="Heme-binding protein" evidence="1">
    <location>
        <begin position="22"/>
        <end position="183"/>
    </location>
</feature>
<evidence type="ECO:0000313" key="3">
    <source>
        <dbReference type="Proteomes" id="UP000007881"/>
    </source>
</evidence>
<dbReference type="Proteomes" id="UP000007881">
    <property type="component" value="Chromosome"/>
</dbReference>
<dbReference type="Gene3D" id="3.30.450.150">
    <property type="entry name" value="Haem-degrading domain"/>
    <property type="match status" value="1"/>
</dbReference>
<sequence>MNTRLLLLAALAASASFAAPAAPALADHHREAGDPPLAAASVGTLDLATAYVAVKAAIEKCEQMGVKMNIAVVDAGANLVAFARMDGAWLGSTDIAVRKAKTARFFDMPTGDIGELSQPGGPLYEIESSNGGLITFPGGVPIRNADGAVIGAIGVSGSTVEDDHEVAMAGLGAVQPEQPEDGG</sequence>
<dbReference type="InterPro" id="IPR005624">
    <property type="entry name" value="PduO/GlcC-like"/>
</dbReference>
<name>I0IAI1_PHYMF</name>
<dbReference type="AlphaFoldDB" id="I0IAI1"/>
<evidence type="ECO:0000313" key="2">
    <source>
        <dbReference type="EMBL" id="BAM02269.1"/>
    </source>
</evidence>
<accession>I0IAI1</accession>
<dbReference type="EMBL" id="AP012338">
    <property type="protein sequence ID" value="BAM02269.1"/>
    <property type="molecule type" value="Genomic_DNA"/>
</dbReference>
<dbReference type="PANTHER" id="PTHR34309">
    <property type="entry name" value="SLR1406 PROTEIN"/>
    <property type="match status" value="1"/>
</dbReference>
<dbReference type="STRING" id="1142394.PSMK_01100"/>
<keyword evidence="3" id="KW-1185">Reference proteome</keyword>